<dbReference type="InterPro" id="IPR023187">
    <property type="entry name" value="Tscrpt_reg_MarR-type_CS"/>
</dbReference>
<name>A0ABT0G3D6_9ACTN</name>
<keyword evidence="2" id="KW-0238">DNA-binding</keyword>
<dbReference type="PROSITE" id="PS50995">
    <property type="entry name" value="HTH_MARR_2"/>
    <property type="match status" value="1"/>
</dbReference>
<reference evidence="5 6" key="1">
    <citation type="submission" date="2022-04" db="EMBL/GenBank/DDBJ databases">
        <title>Genome draft of Actinomadura sp. ATCC 31491.</title>
        <authorList>
            <person name="Shi X."/>
            <person name="Du Y."/>
        </authorList>
    </citation>
    <scope>NUCLEOTIDE SEQUENCE [LARGE SCALE GENOMIC DNA]</scope>
    <source>
        <strain evidence="5 6">ATCC 31491</strain>
    </source>
</reference>
<dbReference type="PROSITE" id="PS01117">
    <property type="entry name" value="HTH_MARR_1"/>
    <property type="match status" value="1"/>
</dbReference>
<evidence type="ECO:0000313" key="5">
    <source>
        <dbReference type="EMBL" id="MCK2218700.1"/>
    </source>
</evidence>
<evidence type="ECO:0000313" key="6">
    <source>
        <dbReference type="Proteomes" id="UP001317259"/>
    </source>
</evidence>
<evidence type="ECO:0000256" key="2">
    <source>
        <dbReference type="ARBA" id="ARBA00023125"/>
    </source>
</evidence>
<dbReference type="Gene3D" id="1.10.10.10">
    <property type="entry name" value="Winged helix-like DNA-binding domain superfamily/Winged helix DNA-binding domain"/>
    <property type="match status" value="1"/>
</dbReference>
<gene>
    <name evidence="5" type="ORF">MF672_033625</name>
</gene>
<dbReference type="Pfam" id="PF12802">
    <property type="entry name" value="MarR_2"/>
    <property type="match status" value="1"/>
</dbReference>
<dbReference type="Gene3D" id="1.10.287.100">
    <property type="match status" value="1"/>
</dbReference>
<feature type="domain" description="HTH marR-type" evidence="4">
    <location>
        <begin position="3"/>
        <end position="133"/>
    </location>
</feature>
<dbReference type="PANTHER" id="PTHR39515:SF2">
    <property type="entry name" value="HTH-TYPE TRANSCRIPTIONAL REGULATOR RV0880"/>
    <property type="match status" value="1"/>
</dbReference>
<dbReference type="InterPro" id="IPR036390">
    <property type="entry name" value="WH_DNA-bd_sf"/>
</dbReference>
<dbReference type="InterPro" id="IPR052526">
    <property type="entry name" value="HTH-type_Bedaq_tolerance"/>
</dbReference>
<dbReference type="Proteomes" id="UP001317259">
    <property type="component" value="Unassembled WGS sequence"/>
</dbReference>
<organism evidence="5 6">
    <name type="scientific">Actinomadura luzonensis</name>
    <dbReference type="NCBI Taxonomy" id="2805427"/>
    <lineage>
        <taxon>Bacteria</taxon>
        <taxon>Bacillati</taxon>
        <taxon>Actinomycetota</taxon>
        <taxon>Actinomycetes</taxon>
        <taxon>Streptosporangiales</taxon>
        <taxon>Thermomonosporaceae</taxon>
        <taxon>Actinomadura</taxon>
    </lineage>
</organism>
<proteinExistence type="predicted"/>
<evidence type="ECO:0000256" key="3">
    <source>
        <dbReference type="ARBA" id="ARBA00023163"/>
    </source>
</evidence>
<protein>
    <submittedName>
        <fullName evidence="5">MarR family transcriptional regulator</fullName>
    </submittedName>
</protein>
<dbReference type="InterPro" id="IPR036388">
    <property type="entry name" value="WH-like_DNA-bd_sf"/>
</dbReference>
<dbReference type="InterPro" id="IPR000835">
    <property type="entry name" value="HTH_MarR-typ"/>
</dbReference>
<dbReference type="EMBL" id="JAKRKC020000002">
    <property type="protein sequence ID" value="MCK2218700.1"/>
    <property type="molecule type" value="Genomic_DNA"/>
</dbReference>
<evidence type="ECO:0000259" key="4">
    <source>
        <dbReference type="PROSITE" id="PS50995"/>
    </source>
</evidence>
<dbReference type="SMART" id="SM00347">
    <property type="entry name" value="HTH_MARR"/>
    <property type="match status" value="1"/>
</dbReference>
<sequence>MDEDALAEELRQSIGELVRAVRVVDTMPPGEAAALGFLDRLGPMTTADLAHRRRVTHQSAAKSVKELLNAGLVRTEPHPGDGRKLLLHITGDGRARLQRERDRRAGTLDAAIRDVFTPEEREQLRACVPLLSRLTAHLTGD</sequence>
<keyword evidence="3" id="KW-0804">Transcription</keyword>
<dbReference type="PANTHER" id="PTHR39515">
    <property type="entry name" value="CONSERVED PROTEIN"/>
    <property type="match status" value="1"/>
</dbReference>
<dbReference type="SUPFAM" id="SSF46785">
    <property type="entry name" value="Winged helix' DNA-binding domain"/>
    <property type="match status" value="1"/>
</dbReference>
<accession>A0ABT0G3D6</accession>
<dbReference type="RefSeq" id="WP_242381244.1">
    <property type="nucleotide sequence ID" value="NZ_JAKRKC020000002.1"/>
</dbReference>
<keyword evidence="6" id="KW-1185">Reference proteome</keyword>
<evidence type="ECO:0000256" key="1">
    <source>
        <dbReference type="ARBA" id="ARBA00023015"/>
    </source>
</evidence>
<keyword evidence="1" id="KW-0805">Transcription regulation</keyword>
<comment type="caution">
    <text evidence="5">The sequence shown here is derived from an EMBL/GenBank/DDBJ whole genome shotgun (WGS) entry which is preliminary data.</text>
</comment>